<dbReference type="PROSITE" id="PS51257">
    <property type="entry name" value="PROKAR_LIPOPROTEIN"/>
    <property type="match status" value="1"/>
</dbReference>
<protein>
    <submittedName>
        <fullName evidence="1">Uncharacterized protein</fullName>
    </submittedName>
</protein>
<evidence type="ECO:0000313" key="1">
    <source>
        <dbReference type="EMBL" id="AWI26403.1"/>
    </source>
</evidence>
<organism evidence="1 2">
    <name type="scientific">Flavobacterium pallidum</name>
    <dbReference type="NCBI Taxonomy" id="2172098"/>
    <lineage>
        <taxon>Bacteria</taxon>
        <taxon>Pseudomonadati</taxon>
        <taxon>Bacteroidota</taxon>
        <taxon>Flavobacteriia</taxon>
        <taxon>Flavobacteriales</taxon>
        <taxon>Flavobacteriaceae</taxon>
        <taxon>Flavobacterium</taxon>
    </lineage>
</organism>
<dbReference type="KEGG" id="fpal:HYN49_11090"/>
<reference evidence="1 2" key="1">
    <citation type="submission" date="2018-05" db="EMBL/GenBank/DDBJ databases">
        <title>Genome sequencing of Flavobacterium sp. HYN0049.</title>
        <authorList>
            <person name="Yi H."/>
            <person name="Baek C."/>
        </authorList>
    </citation>
    <scope>NUCLEOTIDE SEQUENCE [LARGE SCALE GENOMIC DNA]</scope>
    <source>
        <strain evidence="1 2">HYN0049</strain>
    </source>
</reference>
<dbReference type="Proteomes" id="UP000244937">
    <property type="component" value="Chromosome"/>
</dbReference>
<name>A0A2S1SJ28_9FLAO</name>
<evidence type="ECO:0000313" key="2">
    <source>
        <dbReference type="Proteomes" id="UP000244937"/>
    </source>
</evidence>
<dbReference type="RefSeq" id="WP_108904181.1">
    <property type="nucleotide sequence ID" value="NZ_CP029187.1"/>
</dbReference>
<dbReference type="EMBL" id="CP029187">
    <property type="protein sequence ID" value="AWI26403.1"/>
    <property type="molecule type" value="Genomic_DNA"/>
</dbReference>
<proteinExistence type="predicted"/>
<dbReference type="AlphaFoldDB" id="A0A2S1SJ28"/>
<dbReference type="OrthoDB" id="9840837at2"/>
<sequence>MKKIIFLICIGFVFSCAESKYPEQEKAVREQMKKMDGAAAYADKVQIEIIEIPAKKVYGILSQKAVYMMKTMASCISPECKYEMHRYTEKKLAYDKLMADSGKKVYYQAHVMLLEEKDTVVSSYMFLDDADTFIDFTPKLHP</sequence>
<keyword evidence="2" id="KW-1185">Reference proteome</keyword>
<gene>
    <name evidence="1" type="ORF">HYN49_11090</name>
</gene>
<accession>A0A2S1SJ28</accession>